<dbReference type="RefSeq" id="WP_185137135.1">
    <property type="nucleotide sequence ID" value="NZ_JACJVR010000067.1"/>
</dbReference>
<comment type="caution">
    <text evidence="2">The sequence shown here is derived from an EMBL/GenBank/DDBJ whole genome shotgun (WGS) entry which is preliminary data.</text>
</comment>
<dbReference type="Proteomes" id="UP000553776">
    <property type="component" value="Unassembled WGS sequence"/>
</dbReference>
<dbReference type="SUPFAM" id="SSF55008">
    <property type="entry name" value="HMA, heavy metal-associated domain"/>
    <property type="match status" value="1"/>
</dbReference>
<name>A0A841U006_9BACL</name>
<dbReference type="EMBL" id="JACJVR010000067">
    <property type="protein sequence ID" value="MBB6693149.1"/>
    <property type="molecule type" value="Genomic_DNA"/>
</dbReference>
<dbReference type="PROSITE" id="PS50846">
    <property type="entry name" value="HMA_2"/>
    <property type="match status" value="1"/>
</dbReference>
<feature type="domain" description="HMA" evidence="1">
    <location>
        <begin position="2"/>
        <end position="68"/>
    </location>
</feature>
<evidence type="ECO:0000313" key="2">
    <source>
        <dbReference type="EMBL" id="MBB6693149.1"/>
    </source>
</evidence>
<dbReference type="Gene3D" id="3.30.70.100">
    <property type="match status" value="1"/>
</dbReference>
<accession>A0A841U006</accession>
<reference evidence="2 3" key="1">
    <citation type="submission" date="2020-08" db="EMBL/GenBank/DDBJ databases">
        <title>Cohnella phylogeny.</title>
        <authorList>
            <person name="Dunlap C."/>
        </authorList>
    </citation>
    <scope>NUCLEOTIDE SEQUENCE [LARGE SCALE GENOMIC DNA]</scope>
    <source>
        <strain evidence="2 3">DSM 25239</strain>
    </source>
</reference>
<gene>
    <name evidence="2" type="ORF">H7B90_17220</name>
</gene>
<evidence type="ECO:0000313" key="3">
    <source>
        <dbReference type="Proteomes" id="UP000553776"/>
    </source>
</evidence>
<proteinExistence type="predicted"/>
<evidence type="ECO:0000259" key="1">
    <source>
        <dbReference type="PROSITE" id="PS50846"/>
    </source>
</evidence>
<dbReference type="AlphaFoldDB" id="A0A841U006"/>
<protein>
    <submittedName>
        <fullName evidence="2">Heavy-metal-associated domain-containing protein</fullName>
    </submittedName>
</protein>
<dbReference type="InterPro" id="IPR006121">
    <property type="entry name" value="HMA_dom"/>
</dbReference>
<organism evidence="2 3">
    <name type="scientific">Cohnella xylanilytica</name>
    <dbReference type="NCBI Taxonomy" id="557555"/>
    <lineage>
        <taxon>Bacteria</taxon>
        <taxon>Bacillati</taxon>
        <taxon>Bacillota</taxon>
        <taxon>Bacilli</taxon>
        <taxon>Bacillales</taxon>
        <taxon>Paenibacillaceae</taxon>
        <taxon>Cohnella</taxon>
    </lineage>
</organism>
<sequence length="79" mass="8079">MKTTKLQVLGITCDNCANTIVNAMAELGAAASVDLASSEVVVRHGEGQPGLGTETMVEAIYEAFKPKGKAVTVSVIDAG</sequence>
<dbReference type="InterPro" id="IPR036163">
    <property type="entry name" value="HMA_dom_sf"/>
</dbReference>
<dbReference type="GO" id="GO:0046872">
    <property type="term" value="F:metal ion binding"/>
    <property type="evidence" value="ECO:0007669"/>
    <property type="project" value="InterPro"/>
</dbReference>
<dbReference type="CDD" id="cd00371">
    <property type="entry name" value="HMA"/>
    <property type="match status" value="1"/>
</dbReference>
<keyword evidence="3" id="KW-1185">Reference proteome</keyword>